<dbReference type="EMBL" id="CM029039">
    <property type="protein sequence ID" value="KAG2641280.1"/>
    <property type="molecule type" value="Genomic_DNA"/>
</dbReference>
<dbReference type="PANTHER" id="PTHR33994">
    <property type="entry name" value="OS04G0515000 PROTEIN"/>
    <property type="match status" value="1"/>
</dbReference>
<protein>
    <recommendedName>
        <fullName evidence="4">Late embryogenesis abundant protein LEA-2 subgroup domain-containing protein</fullName>
    </recommendedName>
</protein>
<evidence type="ECO:0000313" key="3">
    <source>
        <dbReference type="Proteomes" id="UP000823388"/>
    </source>
</evidence>
<evidence type="ECO:0000256" key="1">
    <source>
        <dbReference type="SAM" id="Phobius"/>
    </source>
</evidence>
<gene>
    <name evidence="2" type="ORF">PVAP13_2KG179300</name>
</gene>
<keyword evidence="1" id="KW-0812">Transmembrane</keyword>
<feature type="transmembrane region" description="Helical" evidence="1">
    <location>
        <begin position="40"/>
        <end position="60"/>
    </location>
</feature>
<dbReference type="PANTHER" id="PTHR33994:SF39">
    <property type="entry name" value="OS01G0712400 PROTEIN"/>
    <property type="match status" value="1"/>
</dbReference>
<keyword evidence="3" id="KW-1185">Reference proteome</keyword>
<evidence type="ECO:0008006" key="4">
    <source>
        <dbReference type="Google" id="ProtNLM"/>
    </source>
</evidence>
<sequence length="228" mass="24408">MADIDEEAALFHGTTGDSKSNAGTGSSQAGRPPLDPWKKFVLIINLVVALVGLPFAYTVISASSFDLDAREATEFSVQLAGVQFQGLDAAAATLGGGARTVVSSRFTLRVRAENSHTVVKPWCYGGGGAVVSYAGVALAWGQVPRFCVERRRTPTELTVIAWGRGVGLSEDLRRRLASDWRMGAAQVEVEMKLFYEEKGSSTSEKNNGARAAVIPAYASTWRAPRLII</sequence>
<keyword evidence="1" id="KW-1133">Transmembrane helix</keyword>
<keyword evidence="1" id="KW-0472">Membrane</keyword>
<accession>A0A8T0W1L5</accession>
<reference evidence="2" key="1">
    <citation type="submission" date="2020-05" db="EMBL/GenBank/DDBJ databases">
        <title>WGS assembly of Panicum virgatum.</title>
        <authorList>
            <person name="Lovell J.T."/>
            <person name="Jenkins J."/>
            <person name="Shu S."/>
            <person name="Juenger T.E."/>
            <person name="Schmutz J."/>
        </authorList>
    </citation>
    <scope>NUCLEOTIDE SEQUENCE</scope>
    <source>
        <strain evidence="2">AP13</strain>
    </source>
</reference>
<comment type="caution">
    <text evidence="2">The sequence shown here is derived from an EMBL/GenBank/DDBJ whole genome shotgun (WGS) entry which is preliminary data.</text>
</comment>
<proteinExistence type="predicted"/>
<organism evidence="2 3">
    <name type="scientific">Panicum virgatum</name>
    <name type="common">Blackwell switchgrass</name>
    <dbReference type="NCBI Taxonomy" id="38727"/>
    <lineage>
        <taxon>Eukaryota</taxon>
        <taxon>Viridiplantae</taxon>
        <taxon>Streptophyta</taxon>
        <taxon>Embryophyta</taxon>
        <taxon>Tracheophyta</taxon>
        <taxon>Spermatophyta</taxon>
        <taxon>Magnoliopsida</taxon>
        <taxon>Liliopsida</taxon>
        <taxon>Poales</taxon>
        <taxon>Poaceae</taxon>
        <taxon>PACMAD clade</taxon>
        <taxon>Panicoideae</taxon>
        <taxon>Panicodae</taxon>
        <taxon>Paniceae</taxon>
        <taxon>Panicinae</taxon>
        <taxon>Panicum</taxon>
        <taxon>Panicum sect. Hiantes</taxon>
    </lineage>
</organism>
<dbReference type="AlphaFoldDB" id="A0A8T0W1L5"/>
<evidence type="ECO:0000313" key="2">
    <source>
        <dbReference type="EMBL" id="KAG2641280.1"/>
    </source>
</evidence>
<name>A0A8T0W1L5_PANVG</name>
<dbReference type="Proteomes" id="UP000823388">
    <property type="component" value="Chromosome 2K"/>
</dbReference>